<keyword evidence="6" id="KW-0808">Transferase</keyword>
<dbReference type="InterPro" id="IPR005467">
    <property type="entry name" value="His_kinase_dom"/>
</dbReference>
<comment type="subcellular location">
    <subcellularLocation>
        <location evidence="2">Cell membrane</location>
        <topology evidence="2">Multi-pass membrane protein</topology>
    </subcellularLocation>
</comment>
<comment type="caution">
    <text evidence="17">The sequence shown here is derived from an EMBL/GenBank/DDBJ whole genome shotgun (WGS) entry which is preliminary data.</text>
</comment>
<dbReference type="EC" id="2.7.13.3" evidence="3"/>
<evidence type="ECO:0000256" key="14">
    <source>
        <dbReference type="SAM" id="Phobius"/>
    </source>
</evidence>
<evidence type="ECO:0000256" key="11">
    <source>
        <dbReference type="ARBA" id="ARBA00022989"/>
    </source>
</evidence>
<evidence type="ECO:0000259" key="15">
    <source>
        <dbReference type="PROSITE" id="PS50109"/>
    </source>
</evidence>
<dbReference type="InterPro" id="IPR003594">
    <property type="entry name" value="HATPase_dom"/>
</dbReference>
<dbReference type="Proteomes" id="UP000622687">
    <property type="component" value="Unassembled WGS sequence"/>
</dbReference>
<feature type="transmembrane region" description="Helical" evidence="14">
    <location>
        <begin position="7"/>
        <end position="27"/>
    </location>
</feature>
<feature type="domain" description="Histidine kinase" evidence="15">
    <location>
        <begin position="332"/>
        <end position="522"/>
    </location>
</feature>
<keyword evidence="10" id="KW-0067">ATP-binding</keyword>
<dbReference type="InterPro" id="IPR035965">
    <property type="entry name" value="PAS-like_dom_sf"/>
</dbReference>
<evidence type="ECO:0000256" key="9">
    <source>
        <dbReference type="ARBA" id="ARBA00022777"/>
    </source>
</evidence>
<keyword evidence="4" id="KW-1003">Cell membrane</keyword>
<dbReference type="Pfam" id="PF02518">
    <property type="entry name" value="HATPase_c"/>
    <property type="match status" value="1"/>
</dbReference>
<keyword evidence="12" id="KW-0902">Two-component regulatory system</keyword>
<keyword evidence="5" id="KW-0597">Phosphoprotein</keyword>
<accession>A0A934I390</accession>
<evidence type="ECO:0000256" key="4">
    <source>
        <dbReference type="ARBA" id="ARBA00022475"/>
    </source>
</evidence>
<dbReference type="PANTHER" id="PTHR43547">
    <property type="entry name" value="TWO-COMPONENT HISTIDINE KINASE"/>
    <property type="match status" value="1"/>
</dbReference>
<dbReference type="PROSITE" id="PS50109">
    <property type="entry name" value="HIS_KIN"/>
    <property type="match status" value="1"/>
</dbReference>
<dbReference type="SMART" id="SM00387">
    <property type="entry name" value="HATPase_c"/>
    <property type="match status" value="1"/>
</dbReference>
<dbReference type="Gene3D" id="1.10.287.130">
    <property type="match status" value="1"/>
</dbReference>
<evidence type="ECO:0000256" key="12">
    <source>
        <dbReference type="ARBA" id="ARBA00023012"/>
    </source>
</evidence>
<dbReference type="PROSITE" id="PS50112">
    <property type="entry name" value="PAS"/>
    <property type="match status" value="1"/>
</dbReference>
<evidence type="ECO:0000256" key="1">
    <source>
        <dbReference type="ARBA" id="ARBA00000085"/>
    </source>
</evidence>
<keyword evidence="13 14" id="KW-0472">Membrane</keyword>
<dbReference type="AlphaFoldDB" id="A0A934I390"/>
<dbReference type="GO" id="GO:0005524">
    <property type="term" value="F:ATP binding"/>
    <property type="evidence" value="ECO:0007669"/>
    <property type="project" value="UniProtKB-KW"/>
</dbReference>
<dbReference type="PRINTS" id="PR00344">
    <property type="entry name" value="BCTRLSENSOR"/>
</dbReference>
<evidence type="ECO:0000256" key="6">
    <source>
        <dbReference type="ARBA" id="ARBA00022679"/>
    </source>
</evidence>
<dbReference type="RefSeq" id="WP_211144572.1">
    <property type="nucleotide sequence ID" value="NZ_JAEEGB010000039.1"/>
</dbReference>
<evidence type="ECO:0000256" key="10">
    <source>
        <dbReference type="ARBA" id="ARBA00022840"/>
    </source>
</evidence>
<dbReference type="Pfam" id="PF14689">
    <property type="entry name" value="SPOB_a"/>
    <property type="match status" value="1"/>
</dbReference>
<proteinExistence type="predicted"/>
<organism evidence="17 18">
    <name type="scientific">Clostridium aciditolerans</name>
    <dbReference type="NCBI Taxonomy" id="339861"/>
    <lineage>
        <taxon>Bacteria</taxon>
        <taxon>Bacillati</taxon>
        <taxon>Bacillota</taxon>
        <taxon>Clostridia</taxon>
        <taxon>Eubacteriales</taxon>
        <taxon>Clostridiaceae</taxon>
        <taxon>Clostridium</taxon>
    </lineage>
</organism>
<keyword evidence="8" id="KW-0547">Nucleotide-binding</keyword>
<evidence type="ECO:0000256" key="3">
    <source>
        <dbReference type="ARBA" id="ARBA00012438"/>
    </source>
</evidence>
<dbReference type="Pfam" id="PF00989">
    <property type="entry name" value="PAS"/>
    <property type="match status" value="1"/>
</dbReference>
<dbReference type="PANTHER" id="PTHR43547:SF10">
    <property type="entry name" value="SENSOR HISTIDINE KINASE DCUS"/>
    <property type="match status" value="1"/>
</dbReference>
<dbReference type="InterPro" id="IPR036890">
    <property type="entry name" value="HATPase_C_sf"/>
</dbReference>
<evidence type="ECO:0000256" key="13">
    <source>
        <dbReference type="ARBA" id="ARBA00023136"/>
    </source>
</evidence>
<feature type="domain" description="PAS" evidence="16">
    <location>
        <begin position="213"/>
        <end position="247"/>
    </location>
</feature>
<evidence type="ECO:0000313" key="18">
    <source>
        <dbReference type="Proteomes" id="UP000622687"/>
    </source>
</evidence>
<keyword evidence="18" id="KW-1185">Reference proteome</keyword>
<dbReference type="Gene3D" id="3.30.565.10">
    <property type="entry name" value="Histidine kinase-like ATPase, C-terminal domain"/>
    <property type="match status" value="1"/>
</dbReference>
<evidence type="ECO:0000256" key="7">
    <source>
        <dbReference type="ARBA" id="ARBA00022692"/>
    </source>
</evidence>
<evidence type="ECO:0000256" key="2">
    <source>
        <dbReference type="ARBA" id="ARBA00004651"/>
    </source>
</evidence>
<dbReference type="GO" id="GO:0000155">
    <property type="term" value="F:phosphorelay sensor kinase activity"/>
    <property type="evidence" value="ECO:0007669"/>
    <property type="project" value="TreeGrafter"/>
</dbReference>
<keyword evidence="9 17" id="KW-0418">Kinase</keyword>
<dbReference type="Gene3D" id="3.30.450.20">
    <property type="entry name" value="PAS domain"/>
    <property type="match status" value="2"/>
</dbReference>
<dbReference type="SUPFAM" id="SSF103190">
    <property type="entry name" value="Sensory domain-like"/>
    <property type="match status" value="1"/>
</dbReference>
<name>A0A934I390_9CLOT</name>
<dbReference type="GO" id="GO:0005886">
    <property type="term" value="C:plasma membrane"/>
    <property type="evidence" value="ECO:0007669"/>
    <property type="project" value="UniProtKB-SubCell"/>
</dbReference>
<dbReference type="SUPFAM" id="SSF55785">
    <property type="entry name" value="PYP-like sensor domain (PAS domain)"/>
    <property type="match status" value="1"/>
</dbReference>
<keyword evidence="11 14" id="KW-1133">Transmembrane helix</keyword>
<evidence type="ECO:0000313" key="17">
    <source>
        <dbReference type="EMBL" id="MBI6875215.1"/>
    </source>
</evidence>
<gene>
    <name evidence="17" type="ORF">I6U51_21305</name>
</gene>
<evidence type="ECO:0000256" key="8">
    <source>
        <dbReference type="ARBA" id="ARBA00022741"/>
    </source>
</evidence>
<dbReference type="InterPro" id="IPR013767">
    <property type="entry name" value="PAS_fold"/>
</dbReference>
<keyword evidence="7 14" id="KW-0812">Transmembrane</keyword>
<dbReference type="SUPFAM" id="SSF55874">
    <property type="entry name" value="ATPase domain of HSP90 chaperone/DNA topoisomerase II/histidine kinase"/>
    <property type="match status" value="1"/>
</dbReference>
<dbReference type="InterPro" id="IPR000014">
    <property type="entry name" value="PAS"/>
</dbReference>
<sequence length="527" mass="59342">MKLNYKIILFVTVMLTIVVGSIGVLTLKQVEKTVETQMGNNAMDLAQTVASMDIIKKTLAEKKDNKIIQDTVENFRNKTRFQYIIVMDMDGITYSYPYKDGLGKVYKNGGAERCLKYGETYISADRNVLISAIRAVVPIYYEGKQVGVVLVGLLNDTVNKEIATHIFNFKLIFLMGLLLGTIGAVFLSYNIRKAIFGLEPKEIALLLGQKELVLEGLKYAILATNENGEIIFFNKSAKFIFGFKDEDRLKNISNFNPTFAKQIAKALETKEAVYNQEIKVAADMVLLCNHTLLKNHKDDIIGVVSSLQDLTEVRQMAEELIGIKKMTNELRAQNHEFMNKLHTISGLVQLERYNKVVEYIEGISHQNQEIIEVLNKSIKNSHVAGILLAKYYKAEEAKISLEIDSSSYLDKSSKNITDGELCSIIGNLIENAIDELVKKENGKIVVKINCDDENLKILIKDNGMGMDENIRQRIFERGVTTKEGKRGFGLYIIKQIIDRAEGQIKLHEDNGVTWDICIPLEGGSRCD</sequence>
<comment type="catalytic activity">
    <reaction evidence="1">
        <text>ATP + protein L-histidine = ADP + protein N-phospho-L-histidine.</text>
        <dbReference type="EC" id="2.7.13.3"/>
    </reaction>
</comment>
<dbReference type="InterPro" id="IPR004358">
    <property type="entry name" value="Sig_transdc_His_kin-like_C"/>
</dbReference>
<dbReference type="InterPro" id="IPR039506">
    <property type="entry name" value="SPOB_a"/>
</dbReference>
<protein>
    <recommendedName>
        <fullName evidence="3">histidine kinase</fullName>
        <ecNumber evidence="3">2.7.13.3</ecNumber>
    </recommendedName>
</protein>
<evidence type="ECO:0000256" key="5">
    <source>
        <dbReference type="ARBA" id="ARBA00022553"/>
    </source>
</evidence>
<dbReference type="Pfam" id="PF17203">
    <property type="entry name" value="sCache_3_2"/>
    <property type="match status" value="1"/>
</dbReference>
<reference evidence="17" key="1">
    <citation type="submission" date="2020-12" db="EMBL/GenBank/DDBJ databases">
        <title>Clostridium thailandense sp. nov., a novel acetogenic bacterium isolated from peat land soil in Thailand.</title>
        <authorList>
            <person name="Chaikitkaew S."/>
            <person name="Birkeland N.K."/>
        </authorList>
    </citation>
    <scope>NUCLEOTIDE SEQUENCE</scope>
    <source>
        <strain evidence="17">DSM 17425</strain>
    </source>
</reference>
<dbReference type="InterPro" id="IPR029151">
    <property type="entry name" value="Sensor-like_sf"/>
</dbReference>
<dbReference type="InterPro" id="IPR033463">
    <property type="entry name" value="sCache_3"/>
</dbReference>
<feature type="transmembrane region" description="Helical" evidence="14">
    <location>
        <begin position="171"/>
        <end position="191"/>
    </location>
</feature>
<dbReference type="EMBL" id="JAEEGB010000039">
    <property type="protein sequence ID" value="MBI6875215.1"/>
    <property type="molecule type" value="Genomic_DNA"/>
</dbReference>
<evidence type="ECO:0000259" key="16">
    <source>
        <dbReference type="PROSITE" id="PS50112"/>
    </source>
</evidence>